<feature type="domain" description="Laminin EGF-like" evidence="18">
    <location>
        <begin position="1929"/>
        <end position="1981"/>
    </location>
</feature>
<dbReference type="GO" id="GO:0040017">
    <property type="term" value="P:positive regulation of locomotion"/>
    <property type="evidence" value="ECO:0007669"/>
    <property type="project" value="UniProtKB-ARBA"/>
</dbReference>
<dbReference type="PROSITE" id="PS01248">
    <property type="entry name" value="EGF_LAM_1"/>
    <property type="match status" value="9"/>
</dbReference>
<dbReference type="InterPro" id="IPR001791">
    <property type="entry name" value="Laminin_G"/>
</dbReference>
<feature type="disulfide bond" evidence="13">
    <location>
        <begin position="1541"/>
        <end position="1553"/>
    </location>
</feature>
<keyword evidence="4 16" id="KW-0732">Signal</keyword>
<name>A0AA39LHG5_9BILA</name>
<evidence type="ECO:0000259" key="17">
    <source>
        <dbReference type="PROSITE" id="PS50025"/>
    </source>
</evidence>
<dbReference type="PROSITE" id="PS50025">
    <property type="entry name" value="LAM_G_DOMAIN"/>
    <property type="match status" value="5"/>
</dbReference>
<evidence type="ECO:0000256" key="8">
    <source>
        <dbReference type="ARBA" id="ARBA00023054"/>
    </source>
</evidence>
<evidence type="ECO:0000256" key="15">
    <source>
        <dbReference type="SAM" id="MobiDB-lite"/>
    </source>
</evidence>
<feature type="disulfide bond" evidence="13">
    <location>
        <begin position="1402"/>
        <end position="1414"/>
    </location>
</feature>
<keyword evidence="22" id="KW-1185">Reference proteome</keyword>
<feature type="disulfide bond" evidence="13">
    <location>
        <begin position="563"/>
        <end position="580"/>
    </location>
</feature>
<feature type="chain" id="PRO_5041300711" evidence="16">
    <location>
        <begin position="20"/>
        <end position="3651"/>
    </location>
</feature>
<feature type="domain" description="Laminin G" evidence="17">
    <location>
        <begin position="2892"/>
        <end position="3059"/>
    </location>
</feature>
<keyword evidence="10" id="KW-0325">Glycoprotein</keyword>
<comment type="subcellular location">
    <subcellularLocation>
        <location evidence="1">Secreted</location>
        <location evidence="1">Extracellular space</location>
        <location evidence="1">Extracellular matrix</location>
        <location evidence="1">Basement membrane</location>
    </subcellularLocation>
</comment>
<dbReference type="FunFam" id="2.10.25.10:FF:000189">
    <property type="entry name" value="Laminin subunit alpha 2"/>
    <property type="match status" value="1"/>
</dbReference>
<dbReference type="FunFam" id="2.10.25.10:FF:000090">
    <property type="entry name" value="laminin subunit alpha"/>
    <property type="match status" value="1"/>
</dbReference>
<feature type="disulfide bond" evidence="13">
    <location>
        <begin position="1840"/>
        <end position="1849"/>
    </location>
</feature>
<keyword evidence="6" id="KW-0084">Basement membrane</keyword>
<keyword evidence="9 13" id="KW-1015">Disulfide bond</keyword>
<dbReference type="EMBL" id="JAUCMV010000005">
    <property type="protein sequence ID" value="KAK0397427.1"/>
    <property type="molecule type" value="Genomic_DNA"/>
</dbReference>
<feature type="domain" description="Laminin EGF-like" evidence="18">
    <location>
        <begin position="1402"/>
        <end position="1447"/>
    </location>
</feature>
<dbReference type="GO" id="GO:0007155">
    <property type="term" value="P:cell adhesion"/>
    <property type="evidence" value="ECO:0007669"/>
    <property type="project" value="UniProtKB-KW"/>
</dbReference>
<feature type="disulfide bond" evidence="13">
    <location>
        <begin position="561"/>
        <end position="573"/>
    </location>
</feature>
<reference evidence="21" key="1">
    <citation type="submission" date="2023-06" db="EMBL/GenBank/DDBJ databases">
        <title>Genomic analysis of the entomopathogenic nematode Steinernema hermaphroditum.</title>
        <authorList>
            <person name="Schwarz E.M."/>
            <person name="Heppert J.K."/>
            <person name="Baniya A."/>
            <person name="Schwartz H.T."/>
            <person name="Tan C.-H."/>
            <person name="Antoshechkin I."/>
            <person name="Sternberg P.W."/>
            <person name="Goodrich-Blair H."/>
            <person name="Dillman A.R."/>
        </authorList>
    </citation>
    <scope>NUCLEOTIDE SEQUENCE</scope>
    <source>
        <strain evidence="21">PS9179</strain>
        <tissue evidence="21">Whole animal</tissue>
    </source>
</reference>
<dbReference type="FunFam" id="2.10.25.10:FF:000135">
    <property type="entry name" value="Laminin subunit beta 4"/>
    <property type="match status" value="1"/>
</dbReference>
<organism evidence="21 22">
    <name type="scientific">Steinernema hermaphroditum</name>
    <dbReference type="NCBI Taxonomy" id="289476"/>
    <lineage>
        <taxon>Eukaryota</taxon>
        <taxon>Metazoa</taxon>
        <taxon>Ecdysozoa</taxon>
        <taxon>Nematoda</taxon>
        <taxon>Chromadorea</taxon>
        <taxon>Rhabditida</taxon>
        <taxon>Tylenchina</taxon>
        <taxon>Panagrolaimomorpha</taxon>
        <taxon>Strongyloidoidea</taxon>
        <taxon>Steinernematidae</taxon>
        <taxon>Steinernema</taxon>
    </lineage>
</organism>
<proteinExistence type="predicted"/>
<feature type="disulfide bond" evidence="13">
    <location>
        <begin position="1423"/>
        <end position="1432"/>
    </location>
</feature>
<feature type="disulfide bond" evidence="13">
    <location>
        <begin position="443"/>
        <end position="452"/>
    </location>
</feature>
<feature type="disulfide bond" evidence="13">
    <location>
        <begin position="489"/>
        <end position="498"/>
    </location>
</feature>
<dbReference type="FunFam" id="2.10.25.10:FF:000209">
    <property type="entry name" value="Laminin subunit alpha 5"/>
    <property type="match status" value="1"/>
</dbReference>
<feature type="domain" description="Laminin EGF-like" evidence="18">
    <location>
        <begin position="515"/>
        <end position="560"/>
    </location>
</feature>
<feature type="coiled-coil region" evidence="14">
    <location>
        <begin position="2653"/>
        <end position="2680"/>
    </location>
</feature>
<evidence type="ECO:0000256" key="4">
    <source>
        <dbReference type="ARBA" id="ARBA00022729"/>
    </source>
</evidence>
<dbReference type="PANTHER" id="PTHR10574:SF406">
    <property type="entry name" value="LAMININ SUBUNIT ALPHA 5"/>
    <property type="match status" value="1"/>
</dbReference>
<feature type="disulfide bond" evidence="13">
    <location>
        <begin position="628"/>
        <end position="637"/>
    </location>
</feature>
<feature type="domain" description="Laminin EGF-like" evidence="18">
    <location>
        <begin position="353"/>
        <end position="422"/>
    </location>
</feature>
<feature type="domain" description="Laminin G" evidence="17">
    <location>
        <begin position="3065"/>
        <end position="3223"/>
    </location>
</feature>
<dbReference type="InterPro" id="IPR000034">
    <property type="entry name" value="Laminin_IV"/>
</dbReference>
<evidence type="ECO:0000256" key="7">
    <source>
        <dbReference type="ARBA" id="ARBA00022889"/>
    </source>
</evidence>
<dbReference type="InterPro" id="IPR002049">
    <property type="entry name" value="LE_dom"/>
</dbReference>
<gene>
    <name evidence="21" type="ORF">QR680_002123</name>
</gene>
<feature type="disulfide bond" evidence="13">
    <location>
        <begin position="1404"/>
        <end position="1421"/>
    </location>
</feature>
<dbReference type="Gene3D" id="2.10.25.10">
    <property type="entry name" value="Laminin"/>
    <property type="match status" value="21"/>
</dbReference>
<dbReference type="FunFam" id="2.10.25.10:FF:000074">
    <property type="entry name" value="Laminin subunit alpha"/>
    <property type="match status" value="1"/>
</dbReference>
<dbReference type="InterPro" id="IPR000742">
    <property type="entry name" value="EGF"/>
</dbReference>
<feature type="domain" description="Laminin EGF-like" evidence="18">
    <location>
        <begin position="2029"/>
        <end position="2075"/>
    </location>
</feature>
<dbReference type="SUPFAM" id="SSF49785">
    <property type="entry name" value="Galactose-binding domain-like"/>
    <property type="match status" value="1"/>
</dbReference>
<feature type="region of interest" description="Disordered" evidence="15">
    <location>
        <begin position="3257"/>
        <end position="3292"/>
    </location>
</feature>
<feature type="disulfide bond" evidence="13">
    <location>
        <begin position="536"/>
        <end position="545"/>
    </location>
</feature>
<evidence type="ECO:0000259" key="20">
    <source>
        <dbReference type="PROSITE" id="PS51117"/>
    </source>
</evidence>
<feature type="disulfide bond" evidence="13">
    <location>
        <begin position="609"/>
        <end position="626"/>
    </location>
</feature>
<dbReference type="FunFam" id="2.10.25.10:FF:000388">
    <property type="entry name" value="Laminin subunit alpha"/>
    <property type="match status" value="1"/>
</dbReference>
<evidence type="ECO:0000259" key="19">
    <source>
        <dbReference type="PROSITE" id="PS51115"/>
    </source>
</evidence>
<feature type="disulfide bond" evidence="13">
    <location>
        <begin position="515"/>
        <end position="527"/>
    </location>
</feature>
<dbReference type="PROSITE" id="PS51117">
    <property type="entry name" value="LAMININ_NTER"/>
    <property type="match status" value="1"/>
</dbReference>
<evidence type="ECO:0000259" key="18">
    <source>
        <dbReference type="PROSITE" id="PS50027"/>
    </source>
</evidence>
<dbReference type="InterPro" id="IPR013320">
    <property type="entry name" value="ConA-like_dom_sf"/>
</dbReference>
<dbReference type="FunFam" id="2.10.25.10:FF:000051">
    <property type="entry name" value="Laminin subunit alpha 4"/>
    <property type="match status" value="1"/>
</dbReference>
<feature type="domain" description="Laminin G" evidence="17">
    <location>
        <begin position="2683"/>
        <end position="2877"/>
    </location>
</feature>
<dbReference type="SUPFAM" id="SSF49899">
    <property type="entry name" value="Concanavalin A-like lectins/glucanases"/>
    <property type="match status" value="5"/>
</dbReference>
<keyword evidence="7" id="KW-0130">Cell adhesion</keyword>
<comment type="caution">
    <text evidence="21">The sequence shown here is derived from an EMBL/GenBank/DDBJ whole genome shotgun (WGS) entry which is preliminary data.</text>
</comment>
<dbReference type="GO" id="GO:0061564">
    <property type="term" value="P:axon development"/>
    <property type="evidence" value="ECO:0007669"/>
    <property type="project" value="UniProtKB-ARBA"/>
</dbReference>
<feature type="domain" description="Laminin G" evidence="17">
    <location>
        <begin position="3469"/>
        <end position="3648"/>
    </location>
</feature>
<dbReference type="Pfam" id="PF24973">
    <property type="entry name" value="EGF_LMN_ATRN"/>
    <property type="match status" value="1"/>
</dbReference>
<dbReference type="SUPFAM" id="SSF57196">
    <property type="entry name" value="EGF/Laminin"/>
    <property type="match status" value="20"/>
</dbReference>
<keyword evidence="8 14" id="KW-0175">Coiled coil</keyword>
<feature type="domain" description="Laminin EGF-like" evidence="18">
    <location>
        <begin position="2076"/>
        <end position="2123"/>
    </location>
</feature>
<feature type="domain" description="Laminin G" evidence="17">
    <location>
        <begin position="3291"/>
        <end position="3463"/>
    </location>
</feature>
<evidence type="ECO:0000256" key="13">
    <source>
        <dbReference type="PROSITE-ProRule" id="PRU00460"/>
    </source>
</evidence>
<comment type="subunit">
    <text evidence="12">Laminin is a complex glycoprotein, consisting of three different polypeptide chains (alpha, beta, gamma), which are bound to each other by disulfide bonds into a cross-shaped molecule comprising one long and three short arms with globules at each end.</text>
</comment>
<comment type="caution">
    <text evidence="13">Lacks conserved residue(s) required for the propagation of feature annotation.</text>
</comment>
<protein>
    <submittedName>
        <fullName evidence="21">Uncharacterized protein</fullName>
    </submittedName>
</protein>
<feature type="disulfide bond" evidence="13">
    <location>
        <begin position="1562"/>
        <end position="1571"/>
    </location>
</feature>
<dbReference type="FunFam" id="2.10.25.10:FF:000407">
    <property type="entry name" value="Laminin subunit alpha-3"/>
    <property type="match status" value="1"/>
</dbReference>
<dbReference type="Pfam" id="PF00052">
    <property type="entry name" value="Laminin_B"/>
    <property type="match status" value="1"/>
</dbReference>
<dbReference type="PROSITE" id="PS51115">
    <property type="entry name" value="LAMININ_IVA"/>
    <property type="match status" value="1"/>
</dbReference>
<feature type="disulfide bond" evidence="13">
    <location>
        <begin position="2076"/>
        <end position="2088"/>
    </location>
</feature>
<feature type="region of interest" description="Disordered" evidence="15">
    <location>
        <begin position="2420"/>
        <end position="2443"/>
    </location>
</feature>
<dbReference type="GO" id="GO:0009888">
    <property type="term" value="P:tissue development"/>
    <property type="evidence" value="ECO:0007669"/>
    <property type="project" value="TreeGrafter"/>
</dbReference>
<dbReference type="SMART" id="SM00181">
    <property type="entry name" value="EGF"/>
    <property type="match status" value="12"/>
</dbReference>
<dbReference type="InterPro" id="IPR008211">
    <property type="entry name" value="Laminin_N"/>
</dbReference>
<dbReference type="Gene3D" id="2.60.120.260">
    <property type="entry name" value="Galactose-binding domain-like"/>
    <property type="match status" value="1"/>
</dbReference>
<feature type="disulfide bond" evidence="13">
    <location>
        <begin position="673"/>
        <end position="682"/>
    </location>
</feature>
<evidence type="ECO:0000256" key="3">
    <source>
        <dbReference type="ARBA" id="ARBA00022530"/>
    </source>
</evidence>
<feature type="disulfide bond" evidence="13">
    <location>
        <begin position="1465"/>
        <end position="1474"/>
    </location>
</feature>
<feature type="domain" description="Laminin EGF-like" evidence="18">
    <location>
        <begin position="1541"/>
        <end position="1591"/>
    </location>
</feature>
<evidence type="ECO:0000256" key="11">
    <source>
        <dbReference type="ARBA" id="ARBA00023292"/>
    </source>
</evidence>
<dbReference type="PRINTS" id="PR00011">
    <property type="entry name" value="EGFLAMININ"/>
</dbReference>
<dbReference type="Pfam" id="PF00055">
    <property type="entry name" value="Laminin_N"/>
    <property type="match status" value="1"/>
</dbReference>
<dbReference type="GO" id="GO:0071711">
    <property type="term" value="P:basement membrane organization"/>
    <property type="evidence" value="ECO:0007669"/>
    <property type="project" value="UniProtKB-ARBA"/>
</dbReference>
<evidence type="ECO:0000256" key="12">
    <source>
        <dbReference type="ARBA" id="ARBA00065619"/>
    </source>
</evidence>
<accession>A0AA39LHG5</accession>
<feature type="disulfide bond" evidence="13">
    <location>
        <begin position="2078"/>
        <end position="2095"/>
    </location>
</feature>
<evidence type="ECO:0000256" key="1">
    <source>
        <dbReference type="ARBA" id="ARBA00004302"/>
    </source>
</evidence>
<feature type="disulfide bond" evidence="13">
    <location>
        <begin position="2049"/>
        <end position="2058"/>
    </location>
</feature>
<feature type="region of interest" description="Disordered" evidence="15">
    <location>
        <begin position="2490"/>
        <end position="2515"/>
    </location>
</feature>
<feature type="disulfide bond" evidence="13">
    <location>
        <begin position="776"/>
        <end position="785"/>
    </location>
</feature>
<feature type="disulfide bond" evidence="13">
    <location>
        <begin position="1965"/>
        <end position="1979"/>
    </location>
</feature>
<evidence type="ECO:0000256" key="16">
    <source>
        <dbReference type="SAM" id="SignalP"/>
    </source>
</evidence>
<dbReference type="PROSITE" id="PS50027">
    <property type="entry name" value="EGF_LAM_2"/>
    <property type="match status" value="16"/>
</dbReference>
<keyword evidence="3" id="KW-0272">Extracellular matrix</keyword>
<dbReference type="InterPro" id="IPR050440">
    <property type="entry name" value="Laminin/Netrin_ECM"/>
</dbReference>
<dbReference type="SMART" id="SM00281">
    <property type="entry name" value="LamB"/>
    <property type="match status" value="1"/>
</dbReference>
<evidence type="ECO:0000313" key="22">
    <source>
        <dbReference type="Proteomes" id="UP001175271"/>
    </source>
</evidence>
<dbReference type="Proteomes" id="UP001175271">
    <property type="component" value="Unassembled WGS sequence"/>
</dbReference>
<feature type="domain" description="Laminin IV type A" evidence="19">
    <location>
        <begin position="1603"/>
        <end position="1787"/>
    </location>
</feature>
<evidence type="ECO:0000313" key="21">
    <source>
        <dbReference type="EMBL" id="KAK0397427.1"/>
    </source>
</evidence>
<feature type="domain" description="Laminin EGF-like" evidence="18">
    <location>
        <begin position="607"/>
        <end position="652"/>
    </location>
</feature>
<evidence type="ECO:0000256" key="14">
    <source>
        <dbReference type="SAM" id="Coils"/>
    </source>
</evidence>
<feature type="disulfide bond" evidence="13">
    <location>
        <begin position="1516"/>
        <end position="1525"/>
    </location>
</feature>
<feature type="disulfide bond" evidence="13">
    <location>
        <begin position="517"/>
        <end position="534"/>
    </location>
</feature>
<feature type="domain" description="Laminin EGF-like" evidence="18">
    <location>
        <begin position="468"/>
        <end position="514"/>
    </location>
</feature>
<dbReference type="InterPro" id="IPR008979">
    <property type="entry name" value="Galactose-bd-like_sf"/>
</dbReference>
<dbReference type="SMART" id="SM00282">
    <property type="entry name" value="LamG"/>
    <property type="match status" value="5"/>
</dbReference>
<evidence type="ECO:0000256" key="10">
    <source>
        <dbReference type="ARBA" id="ARBA00023180"/>
    </source>
</evidence>
<feature type="disulfide bond" evidence="13">
    <location>
        <begin position="2097"/>
        <end position="2106"/>
    </location>
</feature>
<feature type="disulfide bond" evidence="13">
    <location>
        <begin position="607"/>
        <end position="619"/>
    </location>
</feature>
<sequence>MLLRFLLLLLVVGVPYGQTKVLFPRTINVAHKRPITASSTCGEVNGQAIREKYCNIAGSSDYVPYDMTSTSMIEDTSSIREFRAKKQTFVQGGQNCGFCDANSTKFSHPAENMVDGTASWWQSPPISRGSQYNFVNITIDLEQEFHISSVWIQMANSPRPAAWVLERSTDFGKTYVPWQYFAENSAECYRRFGLQTMKILEADDEVICTSDSSKIHPFENGEIFFTVLTDRPNELNFTHSPVLQNFARATNVRFRFQQTNTLKGHYMDITDRNDPTLTSRFFYSIKEIYISGRCVCNGHAVSCDIEGPQNTRKYVCRCEHNTCGAQCDQCCPGFEQKKWRRSKEGENFECEPCNCHGHSNECVYDEQLEKNHKSLDIHGRYEGGGRCLNCRHNTKGINCNECTDGFYRPPGKFWNETDVCQPCSCDPSKHNGKCAEETGKCQCLPQFVGENCDQCAPGYYNPPECKPCDCSINGTKDDTCLPVDGQCPCKENYGGMFCDKCAPAFTNWTAGCESCKCDSVGSVNNECNIETGECICKQNFGGKDCSVCADGYFNHPKCEYCDCDPSGTEDGICDKSNGQCLCKPGFSGKRCDMCDVQHYGYPNCKPCKCHAEGSSSLECNSKTGECPCFKNFTSRTCDKCAVGYYNYPDCKPCNCYATGSKGLTCDKDGQCYCKDNFHGKQCNSCKENFFNFPICEECNCNPSGVPANFGGCDKVAPGELCICREHVTGRICDQCKPTYWDLQYHHETGCVDCACNATGTLSGLNTCDVSSGKCPCKQNVGGRTCNVCAEGFYNMQPYNQLGCESCNCDVGGALGIGCDMNSGKCRCRHRIEGQKCDKPIENHYFPSLWQMQYEAEDGRTPEDRGVRFATDNAQFTNFSWRGYVVFSPIQEEILIDASVFKASMYRVLIHHHNPTKVKIDLEVSFVQRDATIDSEQKTTVVLPPTSAPTTVAVNTKGRMFLLNSGQWTLTLKTKQRLFVDYVVLIPREFYEGSLLHERVTEPCLAVGSENTSCVDMLYPPLPHAARADVTDPEQKPIYQINADGNKMPLDNVPIEIIPAIIGPAVAIRAGNDSRTIQMDLEAPEDGEYYLVVEYHNKDKTDFSIPFEVRQQEEIIAQGDIGIHHCPYSTFCRELLTKDGQELPLKLKKGAVIVQFSPEPQHQFGLSAINLVKKGSWSNDYLLQVPICIRSDGNCVNQWYPEAANSIVTEAEVPSNANKTIDAENLPFNVINAKNVKVVALDENQATLDIPGVVPTSGHYKFVVHYYNPDNTPMKISVLLQNDHFYETVLPLSYCPSVTGCRAVLVDKANPDNSQFFVNDKYSLQMYHNASQKGPVYIDSVTTVPYQSFSESMLQPRPVDLSAEFIKHCSEEHFKNDPSTVTDYCRAKIFSLTSEFNRAALPCDCNPQGAKKFCCEEYGGQCQCKENVIGRKCDRCAPGYYNFPHCLKCKCGTNQQCDERTGQCYCPPFVEGQTCDKCVPYAFGFDPLIGCQQCGCHPNGSFGGQLQCDPTNGQCLCGNNVGGRKCDRCLSGFYGFPHCYECACDSKGTTEDVCDSKTASCKCKKNVYGEGCDVCKPGTFDLKASDPDGCSECFCFGVTEQCQSSYLPVVTRSFDEQGWTVHPEESGVVIGGSGQVTFKKAEGQEPKDVYLEPPFTPGADYTSSYGLTISFLVSSDAPKDGSLAKSSSADIRLIAGDTILEHWAYQQPAEPSNIFKVTVELLPEHWLFSNGQPSTRSDLMMALFKLEKIQIKVSYYERPSTALVEQFEMEVAREDASQSFITATSVEVCQCPPPYTGPSCQQCAPGYYRVKSGRFLGSCVPCDCHDHSGTCDSETGICSNCMHNTEGDHCELCKEGFYGNATKRTPHSCLPCECPYGTPTNNFAKSCEVNERGILLSCQCKEGYTSDRCDQCATGYFGEPLRRDGSCEPCFCNNNNDLTRYGACHPQSGYCDLCENNTDGRHCEFCASWYFGDAVEAKNCTECSCNKCGSAECDNANGECQCHPLVEGENCDRCVENAWGFNECLGCRMCECGVASMSSQCDMETGQCECMPGSTGPRCDQCLPGYWNYGPNGCQKCDCESDLSMGTVCDVNTGQCHCQEGATGPRCDMCVAEYLRIPTFGCRYCDECVFSLKDSLDHLDIQTVIANSSIGNISTTAVTGARVKRIDNRMDELKIKFNDVMTSENDFDFAKVTTNVSEVIVEAPALLIRWNRSLEQLNSYYDKMNNIYDETDKLRLDAYDKITVANDAVNELKVLGSSLGKDSELPNREQWTIDAEMILDMMEESGNNTESEKTINQGYANAALREKRIGELKAQIDENNNVLAAGKKNITALTELALDASKKLKDDALQVMQIEKRIGEVKARALSTRWVGFEGDKKEDATASLKKTASNTNSINEWLDEIKKANETIVDHIDHVSQMSSEFEEKFEQGRRMRRGTEESKYSDKAHALEQQATELESVFGSTRQLAQKGVDAARAYDNLRDKLINAKEKTEEALTDASSARDASTGQKTDSRKALEQSAELLRSTSEFRQNEMNKLMTKSKDLEAGASKLEDTKQGFTDTMDGVQKAIKAMEVEDSSSVTSSAEEIVGRCEEISKKMDIASPQIEKLYNDSMDTAGQVVATNQLVQAARLQIEQTSNSTPSVIEKFKALRTESANISSSIESFREKLNDLREKIAVARDMANKIKLGASFGPYSSLEPKLSSRITRAAAFTKVQFFFRTNEQSGLLFFLGNEAGSGNRAVPTNDYIAVEIENAHPKLTMDLGDSPMVIELDERVDDYKWREITVERMGKLATFRVTKPGKEEVAKEEKKQSSGSKSVLNLHQSVSRLFIGGLPDETRVSSAIVHRHYTGDIEDLRINDESLGLWNIVDNGARQVNGAYSRPLMDSEFSDESGISFNGNGYMVHSLGPWNPRKKTIFLLSFLTYSPDGMLFYIGQNRDYMALELIGGHVTLTFDVGSGLEKIESQKSDYNDGKWHTIQVHRNERHAKLEVDGKDHAEGESPGAMFEMAVSDSFYLGGLPSPIQPNFAVEPFNGCLKNLKLESKYVRLSKAIMSKGTQKSCRNRNVRVVSFLSERAVAEFEGIAVGPKVDLTLRYKTHEQKAVIAAITHEDTDVLRILVDDGYIVVESNENDVLKTELSSASDGNWHYLTISRQSGKLRVDIDDLYGNERELGDSGNGEENCTVSFGRQPDSNEFFTGCIGDATLNGELLDFSKASVKEVRRTGCTLSDTIPGLEVSEVTTTKPRSAPVDEDIEEVAGLPTTPLPKVPKANIRAPGSCALQPTPLGERDDSTGIRFGLKPNSRIEVPRPKSFNEMSVFTTEIRPTAANGIIMFATNQKHTDFMTVYLVNGYINFTYSAGNSKVVLTSNRSLLDDEWHTVRVECEGMAGTLYIDDVLEASGKAADGSYSMNLQSSIYIGGLPTTLLPFATRTLPGVKSQFAGCMRNFKLNDKKPEDDLQEFGTVPCDTYLEDGISFGKEGGYVTLLPHLTVGSSFTLEMEIKPRTKNGVLLTVGVLEFLNLQLVNGSLKFSVDNGAGVESVIYIPLADNSLCDGHWHQVKLYKKKNLINLNVNGKSNLHIMRKSAKLETNTNDPLYLGGFPKGVKPKGLDTTKPFIGCVRILNISKMSRKRKNVINVAELSAFGDVNKKACPVN</sequence>
<evidence type="ECO:0000256" key="5">
    <source>
        <dbReference type="ARBA" id="ARBA00022737"/>
    </source>
</evidence>
<feature type="disulfide bond" evidence="13">
    <location>
        <begin position="1953"/>
        <end position="1962"/>
    </location>
</feature>
<evidence type="ECO:0000256" key="2">
    <source>
        <dbReference type="ARBA" id="ARBA00022525"/>
    </source>
</evidence>
<dbReference type="GO" id="GO:0006950">
    <property type="term" value="P:response to stress"/>
    <property type="evidence" value="ECO:0007669"/>
    <property type="project" value="UniProtKB-ARBA"/>
</dbReference>
<keyword evidence="2" id="KW-0964">Secreted</keyword>
<dbReference type="GO" id="GO:0005604">
    <property type="term" value="C:basement membrane"/>
    <property type="evidence" value="ECO:0007669"/>
    <property type="project" value="UniProtKB-SubCell"/>
</dbReference>
<feature type="signal peptide" evidence="16">
    <location>
        <begin position="1"/>
        <end position="19"/>
    </location>
</feature>
<feature type="domain" description="Laminin EGF-like" evidence="18">
    <location>
        <begin position="1493"/>
        <end position="1540"/>
    </location>
</feature>
<evidence type="ECO:0000256" key="9">
    <source>
        <dbReference type="ARBA" id="ARBA00023157"/>
    </source>
</evidence>
<dbReference type="SMART" id="SM00136">
    <property type="entry name" value="LamNT"/>
    <property type="match status" value="1"/>
</dbReference>
<dbReference type="FunFam" id="2.10.25.10:FF:000011">
    <property type="entry name" value="Cadherin EGF LAG seven-pass G-type receptor"/>
    <property type="match status" value="1"/>
</dbReference>
<feature type="disulfide bond" evidence="13">
    <location>
        <begin position="468"/>
        <end position="480"/>
    </location>
</feature>
<dbReference type="CDD" id="cd00055">
    <property type="entry name" value="EGF_Lam"/>
    <property type="match status" value="22"/>
</dbReference>
<dbReference type="GO" id="GO:0009887">
    <property type="term" value="P:animal organ morphogenesis"/>
    <property type="evidence" value="ECO:0007669"/>
    <property type="project" value="TreeGrafter"/>
</dbReference>
<evidence type="ECO:0000256" key="6">
    <source>
        <dbReference type="ARBA" id="ARBA00022869"/>
    </source>
</evidence>
<dbReference type="FunFam" id="2.10.25.10:FF:000069">
    <property type="entry name" value="Laminin subunit alpha 1"/>
    <property type="match status" value="1"/>
</dbReference>
<dbReference type="InterPro" id="IPR056863">
    <property type="entry name" value="LMN_ATRN_NET-like_EGF"/>
</dbReference>
<dbReference type="SMART" id="SM00180">
    <property type="entry name" value="EGF_Lam"/>
    <property type="match status" value="22"/>
</dbReference>
<feature type="domain" description="Laminin EGF-like" evidence="18">
    <location>
        <begin position="423"/>
        <end position="467"/>
    </location>
</feature>
<dbReference type="Pfam" id="PF00053">
    <property type="entry name" value="EGF_laminin"/>
    <property type="match status" value="19"/>
</dbReference>
<feature type="disulfide bond" evidence="13">
    <location>
        <begin position="1543"/>
        <end position="1560"/>
    </location>
</feature>
<dbReference type="PANTHER" id="PTHR10574">
    <property type="entry name" value="NETRIN/LAMININ-RELATED"/>
    <property type="match status" value="1"/>
</dbReference>
<keyword evidence="11 13" id="KW-0424">Laminin EGF-like domain</keyword>
<feature type="compositionally biased region" description="Polar residues" evidence="15">
    <location>
        <begin position="2496"/>
        <end position="2508"/>
    </location>
</feature>
<feature type="disulfide bond" evidence="13">
    <location>
        <begin position="470"/>
        <end position="487"/>
    </location>
</feature>
<feature type="disulfide bond" evidence="13">
    <location>
        <begin position="390"/>
        <end position="399"/>
    </location>
</feature>
<dbReference type="FunFam" id="2.10.25.10:FF:000082">
    <property type="entry name" value="Laminin subunit alpha 1"/>
    <property type="match status" value="1"/>
</dbReference>
<dbReference type="FunFam" id="2.10.25.10:FF:000034">
    <property type="entry name" value="Laminin subunit alpha 3"/>
    <property type="match status" value="1"/>
</dbReference>
<feature type="domain" description="Laminin EGF-like" evidence="18">
    <location>
        <begin position="753"/>
        <end position="805"/>
    </location>
</feature>
<dbReference type="FunFam" id="2.10.25.10:FF:000106">
    <property type="entry name" value="Heparan sulfate proteoglycan 2"/>
    <property type="match status" value="1"/>
</dbReference>
<keyword evidence="5" id="KW-0677">Repeat</keyword>
<feature type="domain" description="Laminin EGF-like" evidence="18">
    <location>
        <begin position="653"/>
        <end position="702"/>
    </location>
</feature>
<feature type="compositionally biased region" description="Basic and acidic residues" evidence="15">
    <location>
        <begin position="2422"/>
        <end position="2443"/>
    </location>
</feature>
<feature type="domain" description="Laminin EGF-like" evidence="18">
    <location>
        <begin position="1448"/>
        <end position="1492"/>
    </location>
</feature>
<feature type="domain" description="Laminin EGF-like" evidence="18">
    <location>
        <begin position="561"/>
        <end position="606"/>
    </location>
</feature>
<feature type="domain" description="Laminin EGF-like" evidence="18">
    <location>
        <begin position="1821"/>
        <end position="1870"/>
    </location>
</feature>
<dbReference type="InterPro" id="IPR010307">
    <property type="entry name" value="Laminin_dom_II"/>
</dbReference>
<feature type="disulfide bond" evidence="13">
    <location>
        <begin position="653"/>
        <end position="665"/>
    </location>
</feature>
<dbReference type="Gene3D" id="2.60.120.200">
    <property type="match status" value="5"/>
</dbReference>
<dbReference type="Pfam" id="PF06009">
    <property type="entry name" value="Laminin_II"/>
    <property type="match status" value="1"/>
</dbReference>
<dbReference type="CDD" id="cd00110">
    <property type="entry name" value="LamG"/>
    <property type="match status" value="5"/>
</dbReference>
<feature type="disulfide bond" evidence="13">
    <location>
        <begin position="582"/>
        <end position="591"/>
    </location>
</feature>
<feature type="domain" description="Laminin N-terminal" evidence="20">
    <location>
        <begin position="18"/>
        <end position="293"/>
    </location>
</feature>
<dbReference type="Pfam" id="PF02210">
    <property type="entry name" value="Laminin_G_2"/>
    <property type="match status" value="5"/>
</dbReference>